<protein>
    <submittedName>
        <fullName evidence="9">Ferredoxin-type protein NapF</fullName>
    </submittedName>
</protein>
<organism evidence="9">
    <name type="scientific">Candidatus Methanophagaceae archaeon ANME-1 ERB6</name>
    <dbReference type="NCBI Taxonomy" id="2759912"/>
    <lineage>
        <taxon>Archaea</taxon>
        <taxon>Methanobacteriati</taxon>
        <taxon>Methanobacteriota</taxon>
        <taxon>Stenosarchaea group</taxon>
        <taxon>Methanomicrobia</taxon>
        <taxon>Candidatus Methanophagales</taxon>
        <taxon>Candidatus Methanophagaceae</taxon>
    </lineage>
</organism>
<dbReference type="SUPFAM" id="SSF54862">
    <property type="entry name" value="4Fe-4S ferredoxins"/>
    <property type="match status" value="1"/>
</dbReference>
<evidence type="ECO:0000256" key="2">
    <source>
        <dbReference type="ARBA" id="ARBA00022485"/>
    </source>
</evidence>
<sequence>MKHTMIKIDRYRCGCCGACVTVCPTEAIDMIGMWIEINEDKCNRCKACVNICPVGALEQEQ</sequence>
<evidence type="ECO:0000256" key="5">
    <source>
        <dbReference type="ARBA" id="ARBA00022982"/>
    </source>
</evidence>
<keyword evidence="1" id="KW-0813">Transport</keyword>
<keyword evidence="2" id="KW-0004">4Fe-4S</keyword>
<dbReference type="GO" id="GO:0046872">
    <property type="term" value="F:metal ion binding"/>
    <property type="evidence" value="ECO:0007669"/>
    <property type="project" value="UniProtKB-KW"/>
</dbReference>
<evidence type="ECO:0000256" key="7">
    <source>
        <dbReference type="ARBA" id="ARBA00023014"/>
    </source>
</evidence>
<keyword evidence="6" id="KW-0408">Iron</keyword>
<dbReference type="InterPro" id="IPR050572">
    <property type="entry name" value="Fe-S_Ferredoxin"/>
</dbReference>
<evidence type="ECO:0000259" key="8">
    <source>
        <dbReference type="PROSITE" id="PS51379"/>
    </source>
</evidence>
<name>A0A7G9YWY1_9EURY</name>
<dbReference type="PROSITE" id="PS51379">
    <property type="entry name" value="4FE4S_FER_2"/>
    <property type="match status" value="2"/>
</dbReference>
<keyword evidence="3" id="KW-0479">Metal-binding</keyword>
<evidence type="ECO:0000256" key="3">
    <source>
        <dbReference type="ARBA" id="ARBA00022723"/>
    </source>
</evidence>
<dbReference type="PANTHER" id="PTHR43687">
    <property type="entry name" value="ADENYLYLSULFATE REDUCTASE, BETA SUBUNIT"/>
    <property type="match status" value="1"/>
</dbReference>
<reference evidence="9" key="1">
    <citation type="submission" date="2020-06" db="EMBL/GenBank/DDBJ databases">
        <title>Unique genomic features of the anaerobic methanotrophic archaea.</title>
        <authorList>
            <person name="Chadwick G.L."/>
            <person name="Skennerton C.T."/>
            <person name="Laso-Perez R."/>
            <person name="Leu A.O."/>
            <person name="Speth D.R."/>
            <person name="Yu H."/>
            <person name="Morgan-Lang C."/>
            <person name="Hatzenpichler R."/>
            <person name="Goudeau D."/>
            <person name="Malmstrom R."/>
            <person name="Brazelton W.J."/>
            <person name="Woyke T."/>
            <person name="Hallam S.J."/>
            <person name="Tyson G.W."/>
            <person name="Wegener G."/>
            <person name="Boetius A."/>
            <person name="Orphan V."/>
        </authorList>
    </citation>
    <scope>NUCLEOTIDE SEQUENCE</scope>
</reference>
<evidence type="ECO:0000256" key="6">
    <source>
        <dbReference type="ARBA" id="ARBA00023004"/>
    </source>
</evidence>
<dbReference type="GO" id="GO:0051539">
    <property type="term" value="F:4 iron, 4 sulfur cluster binding"/>
    <property type="evidence" value="ECO:0007669"/>
    <property type="project" value="UniProtKB-KW"/>
</dbReference>
<dbReference type="PROSITE" id="PS00198">
    <property type="entry name" value="4FE4S_FER_1"/>
    <property type="match status" value="2"/>
</dbReference>
<dbReference type="Gene3D" id="3.30.70.20">
    <property type="match status" value="2"/>
</dbReference>
<dbReference type="Pfam" id="PF00037">
    <property type="entry name" value="Fer4"/>
    <property type="match status" value="2"/>
</dbReference>
<evidence type="ECO:0000313" key="9">
    <source>
        <dbReference type="EMBL" id="QNO52515.1"/>
    </source>
</evidence>
<dbReference type="GO" id="GO:0016491">
    <property type="term" value="F:oxidoreductase activity"/>
    <property type="evidence" value="ECO:0007669"/>
    <property type="project" value="UniProtKB-ARBA"/>
</dbReference>
<keyword evidence="5" id="KW-0249">Electron transport</keyword>
<proteinExistence type="predicted"/>
<dbReference type="EMBL" id="MT631513">
    <property type="protein sequence ID" value="QNO52515.1"/>
    <property type="molecule type" value="Genomic_DNA"/>
</dbReference>
<evidence type="ECO:0000256" key="1">
    <source>
        <dbReference type="ARBA" id="ARBA00022448"/>
    </source>
</evidence>
<dbReference type="InterPro" id="IPR017900">
    <property type="entry name" value="4Fe4S_Fe_S_CS"/>
</dbReference>
<keyword evidence="4" id="KW-0677">Repeat</keyword>
<dbReference type="InterPro" id="IPR017896">
    <property type="entry name" value="4Fe4S_Fe-S-bd"/>
</dbReference>
<gene>
    <name evidence="9" type="primary">napF</name>
    <name evidence="9" type="ORF">BJKGENCM_00004</name>
</gene>
<feature type="domain" description="4Fe-4S ferredoxin-type" evidence="8">
    <location>
        <begin position="4"/>
        <end position="30"/>
    </location>
</feature>
<evidence type="ECO:0000256" key="4">
    <source>
        <dbReference type="ARBA" id="ARBA00022737"/>
    </source>
</evidence>
<keyword evidence="7" id="KW-0411">Iron-sulfur</keyword>
<dbReference type="PANTHER" id="PTHR43687:SF6">
    <property type="entry name" value="L-ASPARTATE SEMIALDEHYDE SULFURTRANSFERASE IRON-SULFUR SUBUNIT"/>
    <property type="match status" value="1"/>
</dbReference>
<accession>A0A7G9YWY1</accession>
<feature type="domain" description="4Fe-4S ferredoxin-type" evidence="8">
    <location>
        <begin position="33"/>
        <end position="61"/>
    </location>
</feature>
<dbReference type="AlphaFoldDB" id="A0A7G9YWY1"/>